<evidence type="ECO:0008006" key="3">
    <source>
        <dbReference type="Google" id="ProtNLM"/>
    </source>
</evidence>
<gene>
    <name evidence="1" type="ORF">HXO64_05355</name>
</gene>
<comment type="caution">
    <text evidence="1">The sequence shown here is derived from an EMBL/GenBank/DDBJ whole genome shotgun (WGS) entry which is preliminary data.</text>
</comment>
<evidence type="ECO:0000313" key="2">
    <source>
        <dbReference type="Proteomes" id="UP000756427"/>
    </source>
</evidence>
<accession>A0A930PSD1</accession>
<dbReference type="Proteomes" id="UP000756427">
    <property type="component" value="Unassembled WGS sequence"/>
</dbReference>
<dbReference type="AlphaFoldDB" id="A0A930PSD1"/>
<dbReference type="EMBL" id="JABZXR010000020">
    <property type="protein sequence ID" value="MBF1663966.1"/>
    <property type="molecule type" value="Genomic_DNA"/>
</dbReference>
<sequence>MTPQIGSGRLHAPDVFAALRKEAKSLWGSPVYVAEPPNPRPAGVFAVLTPSGGAEGSPAHGQRAFIADVWGSTAQDAYNAAEMLRGALRSIVNQEILVSNGQSVLVYGVDPVGGVVWMPDPDDKIPRFRMNFTVTYRNTWIDLL</sequence>
<protein>
    <recommendedName>
        <fullName evidence="3">Tail terminator</fullName>
    </recommendedName>
</protein>
<organism evidence="1 2">
    <name type="scientific">Rothia mucilaginosa</name>
    <dbReference type="NCBI Taxonomy" id="43675"/>
    <lineage>
        <taxon>Bacteria</taxon>
        <taxon>Bacillati</taxon>
        <taxon>Actinomycetota</taxon>
        <taxon>Actinomycetes</taxon>
        <taxon>Micrococcales</taxon>
        <taxon>Micrococcaceae</taxon>
        <taxon>Rothia</taxon>
    </lineage>
</organism>
<evidence type="ECO:0000313" key="1">
    <source>
        <dbReference type="EMBL" id="MBF1663966.1"/>
    </source>
</evidence>
<dbReference type="RefSeq" id="WP_070676426.1">
    <property type="nucleotide sequence ID" value="NZ_JABZXR010000020.1"/>
</dbReference>
<proteinExistence type="predicted"/>
<name>A0A930PSD1_9MICC</name>
<reference evidence="1" key="1">
    <citation type="submission" date="2020-04" db="EMBL/GenBank/DDBJ databases">
        <title>Deep metagenomics examines the oral microbiome during advanced dental caries in children, revealing novel taxa and co-occurrences with host molecules.</title>
        <authorList>
            <person name="Baker J.L."/>
            <person name="Morton J.T."/>
            <person name="Dinis M."/>
            <person name="Alvarez R."/>
            <person name="Tran N.C."/>
            <person name="Knight R."/>
            <person name="Edlund A."/>
        </authorList>
    </citation>
    <scope>NUCLEOTIDE SEQUENCE</scope>
    <source>
        <strain evidence="1">JCVI_44_bin.2</strain>
    </source>
</reference>